<reference evidence="2 3" key="1">
    <citation type="submission" date="2016-12" db="EMBL/GenBank/DDBJ databases">
        <title>Diversity of luminous bacteria.</title>
        <authorList>
            <person name="Yoshizawa S."/>
            <person name="Kogure K."/>
        </authorList>
    </citation>
    <scope>NUCLEOTIDE SEQUENCE [LARGE SCALE GENOMIC DNA]</scope>
    <source>
        <strain evidence="2 3">LC2-408</strain>
    </source>
</reference>
<dbReference type="Pfam" id="PF00563">
    <property type="entry name" value="EAL"/>
    <property type="match status" value="1"/>
</dbReference>
<dbReference type="PROSITE" id="PS50883">
    <property type="entry name" value="EAL"/>
    <property type="match status" value="1"/>
</dbReference>
<dbReference type="InterPro" id="IPR001633">
    <property type="entry name" value="EAL_dom"/>
</dbReference>
<dbReference type="PANTHER" id="PTHR33121:SF71">
    <property type="entry name" value="OXYGEN SENSOR PROTEIN DOSP"/>
    <property type="match status" value="1"/>
</dbReference>
<dbReference type="Gene3D" id="3.20.20.450">
    <property type="entry name" value="EAL domain"/>
    <property type="match status" value="1"/>
</dbReference>
<dbReference type="PANTHER" id="PTHR33121">
    <property type="entry name" value="CYCLIC DI-GMP PHOSPHODIESTERASE PDEF"/>
    <property type="match status" value="1"/>
</dbReference>
<dbReference type="InterPro" id="IPR050706">
    <property type="entry name" value="Cyclic-di-GMP_PDE-like"/>
</dbReference>
<proteinExistence type="predicted"/>
<sequence length="889" mass="101806">MRMNESYVYRSVLITFIYCVLSVSKSFATNVFNETPTVYEDLKTFRVGVITGSASDKLVSDIGEKRVYEKYLDSLAKYLPPGIRIELLKAPLSELLDLAQRGAVHAVFDLSPNEQRKDTFSFTKPIRDEIVYIYSKLDFEEGFQRGDEVYALKGSTWGEDAQSYLHSIGLRNNVSYVESISDLYSKPIFVAGNTSLLKLYPHKAPITSNKSIHVGIIKEYAGFLLDPFNSALSDVGDIYLKEEMKNSKLSEVDLIVDVDVKPFFSHDDNDVSVLSKYQYLSNKMGLFKIKPRECDDEECELGSNKLSRLTIYSEDLLQDFYVTESIGLLKQSLFTLEDNEQVGRVGVLQRNERVAYQYGRETISYKCSNDLIEGFENGEVNGFIASDLDGHLAMANLGYEQYKNQLVGYESVVFAIPKNMKGSKVIYDSISDLIATAKSTGFIDREDVANTYMIEETAQVKLVERQNLHTTYIISLVLFLTLCAYRIKSYFSDGINGLYNKRMINLFYRKKNYSHILFIRVNNNYDDVNDFSRHRNDSLALLTKQLAPFKCINYKAFRYLDDAIIIFVDCHDDMLIYKCIDEVSRKISKYNLIIDVGIKETTGDCCSDIKLSSSAMLVNSAEKNKNYCHYEYSKIAKSYMDNRAIENSINECLMNEEFDCYFQPKIRLDNSELYGVEVLARLSIRNQSISPEIFVPVLESQNKIHTLDYLMIKKTINYIYESSSFDVNFSVNVSSTSIASDDFREKVLALISVNNDLDNLEFEITETLTRECFDLVQKFILEVRKISSIKFSLDDFSTGNSSLLVLDKIHFDTVKIDRSILEILRKKEGGYNHIKEIVNYIISKESTVCLEGIEDENDLDIAHELKVTFGQGWLLGRPMTVSDFNLKYR</sequence>
<dbReference type="AlphaFoldDB" id="A0A2S7VR53"/>
<dbReference type="SUPFAM" id="SSF53850">
    <property type="entry name" value="Periplasmic binding protein-like II"/>
    <property type="match status" value="1"/>
</dbReference>
<gene>
    <name evidence="2" type="ORF">BTO10_04145</name>
</gene>
<evidence type="ECO:0000259" key="1">
    <source>
        <dbReference type="PROSITE" id="PS50883"/>
    </source>
</evidence>
<name>A0A2S7VR53_9VIBR</name>
<accession>A0A2S7VR53</accession>
<evidence type="ECO:0000313" key="3">
    <source>
        <dbReference type="Proteomes" id="UP000238707"/>
    </source>
</evidence>
<evidence type="ECO:0000313" key="2">
    <source>
        <dbReference type="EMBL" id="PQJ63991.1"/>
    </source>
</evidence>
<comment type="caution">
    <text evidence="2">The sequence shown here is derived from an EMBL/GenBank/DDBJ whole genome shotgun (WGS) entry which is preliminary data.</text>
</comment>
<organism evidence="2 3">
    <name type="scientific">Vibrio chagasii</name>
    <dbReference type="NCBI Taxonomy" id="170679"/>
    <lineage>
        <taxon>Bacteria</taxon>
        <taxon>Pseudomonadati</taxon>
        <taxon>Pseudomonadota</taxon>
        <taxon>Gammaproteobacteria</taxon>
        <taxon>Vibrionales</taxon>
        <taxon>Vibrionaceae</taxon>
        <taxon>Vibrio</taxon>
    </lineage>
</organism>
<dbReference type="GO" id="GO:0071111">
    <property type="term" value="F:cyclic-guanylate-specific phosphodiesterase activity"/>
    <property type="evidence" value="ECO:0007669"/>
    <property type="project" value="InterPro"/>
</dbReference>
<dbReference type="SMART" id="SM00052">
    <property type="entry name" value="EAL"/>
    <property type="match status" value="1"/>
</dbReference>
<dbReference type="SUPFAM" id="SSF141868">
    <property type="entry name" value="EAL domain-like"/>
    <property type="match status" value="1"/>
</dbReference>
<protein>
    <recommendedName>
        <fullName evidence="1">EAL domain-containing protein</fullName>
    </recommendedName>
</protein>
<dbReference type="Proteomes" id="UP000238707">
    <property type="component" value="Unassembled WGS sequence"/>
</dbReference>
<dbReference type="InterPro" id="IPR035919">
    <property type="entry name" value="EAL_sf"/>
</dbReference>
<keyword evidence="3" id="KW-1185">Reference proteome</keyword>
<dbReference type="EMBL" id="MSCI01000001">
    <property type="protein sequence ID" value="PQJ63991.1"/>
    <property type="molecule type" value="Genomic_DNA"/>
</dbReference>
<dbReference type="CDD" id="cd01948">
    <property type="entry name" value="EAL"/>
    <property type="match status" value="1"/>
</dbReference>
<feature type="domain" description="EAL" evidence="1">
    <location>
        <begin position="642"/>
        <end position="889"/>
    </location>
</feature>